<dbReference type="OrthoDB" id="6358068at2759"/>
<keyword evidence="2" id="KW-0732">Signal</keyword>
<keyword evidence="1" id="KW-0147">Chitin-binding</keyword>
<name>A0A3L8E4I5_OOCBI</name>
<dbReference type="AlphaFoldDB" id="A0A3L8E4I5"/>
<reference evidence="7 8" key="1">
    <citation type="journal article" date="2018" name="Genome Res.">
        <title>The genomic architecture and molecular evolution of ant odorant receptors.</title>
        <authorList>
            <person name="McKenzie S.K."/>
            <person name="Kronauer D.J.C."/>
        </authorList>
    </citation>
    <scope>NUCLEOTIDE SEQUENCE [LARGE SCALE GENOMIC DNA]</scope>
    <source>
        <strain evidence="7">Clonal line C1</strain>
    </source>
</reference>
<evidence type="ECO:0000256" key="2">
    <source>
        <dbReference type="ARBA" id="ARBA00022729"/>
    </source>
</evidence>
<dbReference type="InterPro" id="IPR051940">
    <property type="entry name" value="Chitin_bind-dev_reg"/>
</dbReference>
<keyword evidence="3" id="KW-0677">Repeat</keyword>
<dbReference type="GO" id="GO:0008061">
    <property type="term" value="F:chitin binding"/>
    <property type="evidence" value="ECO:0007669"/>
    <property type="project" value="UniProtKB-KW"/>
</dbReference>
<feature type="domain" description="Chitin-binding type-2" evidence="6">
    <location>
        <begin position="42"/>
        <end position="102"/>
    </location>
</feature>
<dbReference type="SMART" id="SM00494">
    <property type="entry name" value="ChtBD2"/>
    <property type="match status" value="3"/>
</dbReference>
<dbReference type="Gene3D" id="2.170.140.10">
    <property type="entry name" value="Chitin binding domain"/>
    <property type="match status" value="3"/>
</dbReference>
<dbReference type="InterPro" id="IPR036508">
    <property type="entry name" value="Chitin-bd_dom_sf"/>
</dbReference>
<evidence type="ECO:0000256" key="3">
    <source>
        <dbReference type="ARBA" id="ARBA00022737"/>
    </source>
</evidence>
<organism evidence="7 8">
    <name type="scientific">Ooceraea biroi</name>
    <name type="common">Clonal raider ant</name>
    <name type="synonym">Cerapachys biroi</name>
    <dbReference type="NCBI Taxonomy" id="2015173"/>
    <lineage>
        <taxon>Eukaryota</taxon>
        <taxon>Metazoa</taxon>
        <taxon>Ecdysozoa</taxon>
        <taxon>Arthropoda</taxon>
        <taxon>Hexapoda</taxon>
        <taxon>Insecta</taxon>
        <taxon>Pterygota</taxon>
        <taxon>Neoptera</taxon>
        <taxon>Endopterygota</taxon>
        <taxon>Hymenoptera</taxon>
        <taxon>Apocrita</taxon>
        <taxon>Aculeata</taxon>
        <taxon>Formicoidea</taxon>
        <taxon>Formicidae</taxon>
        <taxon>Dorylinae</taxon>
        <taxon>Ooceraea</taxon>
    </lineage>
</organism>
<evidence type="ECO:0000256" key="5">
    <source>
        <dbReference type="ARBA" id="ARBA00023180"/>
    </source>
</evidence>
<dbReference type="PANTHER" id="PTHR23301">
    <property type="entry name" value="CHITIN BINDING PERITROPHIN-A"/>
    <property type="match status" value="1"/>
</dbReference>
<dbReference type="PROSITE" id="PS50940">
    <property type="entry name" value="CHIT_BIND_II"/>
    <property type="match status" value="3"/>
</dbReference>
<proteinExistence type="predicted"/>
<evidence type="ECO:0000256" key="1">
    <source>
        <dbReference type="ARBA" id="ARBA00022669"/>
    </source>
</evidence>
<evidence type="ECO:0000256" key="4">
    <source>
        <dbReference type="ARBA" id="ARBA00023157"/>
    </source>
</evidence>
<keyword evidence="4" id="KW-1015">Disulfide bond</keyword>
<feature type="domain" description="Chitin-binding type-2" evidence="6">
    <location>
        <begin position="112"/>
        <end position="170"/>
    </location>
</feature>
<accession>A0A3L8E4I5</accession>
<feature type="domain" description="Chitin-binding type-2" evidence="6">
    <location>
        <begin position="175"/>
        <end position="243"/>
    </location>
</feature>
<protein>
    <recommendedName>
        <fullName evidence="6">Chitin-binding type-2 domain-containing protein</fullName>
    </recommendedName>
</protein>
<dbReference type="Pfam" id="PF01607">
    <property type="entry name" value="CBM_14"/>
    <property type="match status" value="3"/>
</dbReference>
<gene>
    <name evidence="7" type="ORF">DMN91_000938</name>
</gene>
<sequence length="285" mass="31800">MATRENPGGVQWSRGEGSEGRRDCLEVYSRPTPKCAPIADFAPPCPDPYGIHAYAHPEDCGAFFLCTNGSLTFEYCENGLLFDGHGSVYNHCNYNWAVQCGDRKVDWTPISSPGCEYQFGMYPDSDSCSTTYSKCIHGESHQAHCDSGLVYNAKTHTCVWPDELIPYCNPEAIVGFKCPHKLPPHSPAAKFWPYPRFPVPGDCGRLITCVDGHPRLLTCGDGKLFDSVSLTCLDPDEVPHCRNVIKKEWNFVNVPEKSQAFPLASRTISEYQRSSKYLKLDSTRL</sequence>
<dbReference type="GO" id="GO:0005576">
    <property type="term" value="C:extracellular region"/>
    <property type="evidence" value="ECO:0007669"/>
    <property type="project" value="InterPro"/>
</dbReference>
<comment type="caution">
    <text evidence="7">The sequence shown here is derived from an EMBL/GenBank/DDBJ whole genome shotgun (WGS) entry which is preliminary data.</text>
</comment>
<dbReference type="PANTHER" id="PTHR23301:SF107">
    <property type="entry name" value="LD20793P"/>
    <property type="match status" value="1"/>
</dbReference>
<dbReference type="Proteomes" id="UP000279307">
    <property type="component" value="Chromosome 1"/>
</dbReference>
<dbReference type="SUPFAM" id="SSF57625">
    <property type="entry name" value="Invertebrate chitin-binding proteins"/>
    <property type="match status" value="3"/>
</dbReference>
<evidence type="ECO:0000313" key="8">
    <source>
        <dbReference type="Proteomes" id="UP000279307"/>
    </source>
</evidence>
<evidence type="ECO:0000313" key="7">
    <source>
        <dbReference type="EMBL" id="RLU27139.1"/>
    </source>
</evidence>
<evidence type="ECO:0000259" key="6">
    <source>
        <dbReference type="PROSITE" id="PS50940"/>
    </source>
</evidence>
<keyword evidence="5" id="KW-0325">Glycoprotein</keyword>
<dbReference type="EMBL" id="QOIP01000001">
    <property type="protein sequence ID" value="RLU27139.1"/>
    <property type="molecule type" value="Genomic_DNA"/>
</dbReference>
<dbReference type="InterPro" id="IPR002557">
    <property type="entry name" value="Chitin-bd_dom"/>
</dbReference>